<reference evidence="1 2" key="1">
    <citation type="submission" date="2019-03" db="EMBL/GenBank/DDBJ databases">
        <title>Genomic Encyclopedia of Type Strains, Phase IV (KMG-IV): sequencing the most valuable type-strain genomes for metagenomic binning, comparative biology and taxonomic classification.</title>
        <authorList>
            <person name="Goeker M."/>
        </authorList>
    </citation>
    <scope>NUCLEOTIDE SEQUENCE [LARGE SCALE GENOMIC DNA]</scope>
    <source>
        <strain evidence="1 2">DSM 22362</strain>
    </source>
</reference>
<name>A0A4R3VYW5_9SPHI</name>
<protein>
    <submittedName>
        <fullName evidence="1">Uncharacterized protein</fullName>
    </submittedName>
</protein>
<dbReference type="EMBL" id="SMBZ01000004">
    <property type="protein sequence ID" value="TCV19514.1"/>
    <property type="molecule type" value="Genomic_DNA"/>
</dbReference>
<evidence type="ECO:0000313" key="2">
    <source>
        <dbReference type="Proteomes" id="UP000295197"/>
    </source>
</evidence>
<keyword evidence="2" id="KW-1185">Reference proteome</keyword>
<organism evidence="1 2">
    <name type="scientific">Sphingobacterium alimentarium</name>
    <dbReference type="NCBI Taxonomy" id="797292"/>
    <lineage>
        <taxon>Bacteria</taxon>
        <taxon>Pseudomonadati</taxon>
        <taxon>Bacteroidota</taxon>
        <taxon>Sphingobacteriia</taxon>
        <taxon>Sphingobacteriales</taxon>
        <taxon>Sphingobacteriaceae</taxon>
        <taxon>Sphingobacterium</taxon>
    </lineage>
</organism>
<dbReference type="AlphaFoldDB" id="A0A4R3VYW5"/>
<proteinExistence type="predicted"/>
<comment type="caution">
    <text evidence="1">The sequence shown here is derived from an EMBL/GenBank/DDBJ whole genome shotgun (WGS) entry which is preliminary data.</text>
</comment>
<gene>
    <name evidence="1" type="ORF">EDC17_100436</name>
</gene>
<accession>A0A4R3VYW5</accession>
<sequence>MQGKWNTIMRYSGLVLLMVLLCLPCFAKQNLKQSWGIPVAESKSVAKISNTICNYSEFTSQLVDQEVSSRGIIPSRSNQFVASAKVLTSFQVKDYLALLHKPYLHALHILFQQFRI</sequence>
<evidence type="ECO:0000313" key="1">
    <source>
        <dbReference type="EMBL" id="TCV19514.1"/>
    </source>
</evidence>
<dbReference type="Proteomes" id="UP000295197">
    <property type="component" value="Unassembled WGS sequence"/>
</dbReference>